<dbReference type="Pfam" id="PF02518">
    <property type="entry name" value="HATPase_c"/>
    <property type="match status" value="1"/>
</dbReference>
<evidence type="ECO:0000313" key="14">
    <source>
        <dbReference type="Proteomes" id="UP000515514"/>
    </source>
</evidence>
<reference evidence="13 14" key="1">
    <citation type="submission" date="2020-04" db="EMBL/GenBank/DDBJ databases">
        <title>Genome sequence of Altibacter aquimarinus strain ALE3EI.</title>
        <authorList>
            <person name="Oh H.-M."/>
            <person name="Jang D."/>
        </authorList>
    </citation>
    <scope>NUCLEOTIDE SEQUENCE [LARGE SCALE GENOMIC DNA]</scope>
    <source>
        <strain evidence="13 14">ALE3EI</strain>
    </source>
</reference>
<feature type="modified residue" description="4-aspartylphosphate" evidence="7">
    <location>
        <position position="783"/>
    </location>
</feature>
<dbReference type="CDD" id="cd00082">
    <property type="entry name" value="HisKA"/>
    <property type="match status" value="1"/>
</dbReference>
<dbReference type="SUPFAM" id="SSF46689">
    <property type="entry name" value="Homeodomain-like"/>
    <property type="match status" value="1"/>
</dbReference>
<dbReference type="Pfam" id="PF00072">
    <property type="entry name" value="Response_reg"/>
    <property type="match status" value="1"/>
</dbReference>
<keyword evidence="8" id="KW-0472">Membrane</keyword>
<comment type="catalytic activity">
    <reaction evidence="1">
        <text>ATP + protein L-histidine = ADP + protein N-phospho-L-histidine.</text>
        <dbReference type="EC" id="2.7.13.3"/>
    </reaction>
</comment>
<dbReference type="SMART" id="SM00342">
    <property type="entry name" value="HTH_ARAC"/>
    <property type="match status" value="1"/>
</dbReference>
<evidence type="ECO:0000256" key="1">
    <source>
        <dbReference type="ARBA" id="ARBA00000085"/>
    </source>
</evidence>
<dbReference type="SMART" id="SM00388">
    <property type="entry name" value="HisKA"/>
    <property type="match status" value="1"/>
</dbReference>
<dbReference type="AlphaFoldDB" id="A0A7G8PUF4"/>
<dbReference type="InterPro" id="IPR009057">
    <property type="entry name" value="Homeodomain-like_sf"/>
</dbReference>
<dbReference type="KEGG" id="alti:ALE3EI_1409"/>
<evidence type="ECO:0000256" key="9">
    <source>
        <dbReference type="SAM" id="SignalP"/>
    </source>
</evidence>
<keyword evidence="6" id="KW-0804">Transcription</keyword>
<dbReference type="PANTHER" id="PTHR43547">
    <property type="entry name" value="TWO-COMPONENT HISTIDINE KINASE"/>
    <property type="match status" value="1"/>
</dbReference>
<proteinExistence type="predicted"/>
<dbReference type="Proteomes" id="UP000515514">
    <property type="component" value="Chromosome"/>
</dbReference>
<dbReference type="InterPro" id="IPR018060">
    <property type="entry name" value="HTH_AraC"/>
</dbReference>
<keyword evidence="3 7" id="KW-0597">Phosphoprotein</keyword>
<keyword evidence="4" id="KW-0805">Transcription regulation</keyword>
<dbReference type="InterPro" id="IPR001789">
    <property type="entry name" value="Sig_transdc_resp-reg_receiver"/>
</dbReference>
<evidence type="ECO:0000259" key="11">
    <source>
        <dbReference type="PROSITE" id="PS50109"/>
    </source>
</evidence>
<keyword evidence="5" id="KW-0238">DNA-binding</keyword>
<keyword evidence="9" id="KW-0732">Signal</keyword>
<feature type="chain" id="PRO_5028811841" description="histidine kinase" evidence="9">
    <location>
        <begin position="26"/>
        <end position="981"/>
    </location>
</feature>
<dbReference type="GO" id="GO:0043565">
    <property type="term" value="F:sequence-specific DNA binding"/>
    <property type="evidence" value="ECO:0007669"/>
    <property type="project" value="InterPro"/>
</dbReference>
<dbReference type="Pfam" id="PF00512">
    <property type="entry name" value="HisKA"/>
    <property type="match status" value="1"/>
</dbReference>
<evidence type="ECO:0000256" key="8">
    <source>
        <dbReference type="SAM" id="Phobius"/>
    </source>
</evidence>
<name>A0A7G8PUF4_9FLAO</name>
<dbReference type="Pfam" id="PF12833">
    <property type="entry name" value="HTH_18"/>
    <property type="match status" value="1"/>
</dbReference>
<feature type="domain" description="Histidine kinase" evidence="11">
    <location>
        <begin position="482"/>
        <end position="695"/>
    </location>
</feature>
<dbReference type="SMART" id="SM00448">
    <property type="entry name" value="REC"/>
    <property type="match status" value="1"/>
</dbReference>
<evidence type="ECO:0000256" key="7">
    <source>
        <dbReference type="PROSITE-ProRule" id="PRU00169"/>
    </source>
</evidence>
<keyword evidence="14" id="KW-1185">Reference proteome</keyword>
<dbReference type="InterPro" id="IPR036097">
    <property type="entry name" value="HisK_dim/P_sf"/>
</dbReference>
<gene>
    <name evidence="13" type="ORF">ALE3EI_1409</name>
</gene>
<dbReference type="InterPro" id="IPR003594">
    <property type="entry name" value="HATPase_dom"/>
</dbReference>
<protein>
    <recommendedName>
        <fullName evidence="2">histidine kinase</fullName>
        <ecNumber evidence="2">2.7.13.3</ecNumber>
    </recommendedName>
</protein>
<evidence type="ECO:0000256" key="4">
    <source>
        <dbReference type="ARBA" id="ARBA00023015"/>
    </source>
</evidence>
<feature type="transmembrane region" description="Helical" evidence="8">
    <location>
        <begin position="440"/>
        <end position="459"/>
    </location>
</feature>
<dbReference type="EC" id="2.7.13.3" evidence="2"/>
<dbReference type="PROSITE" id="PS01124">
    <property type="entry name" value="HTH_ARAC_FAMILY_2"/>
    <property type="match status" value="1"/>
</dbReference>
<organism evidence="13 14">
    <name type="scientific">Constantimarinum furrinae</name>
    <dbReference type="NCBI Taxonomy" id="2562285"/>
    <lineage>
        <taxon>Bacteria</taxon>
        <taxon>Pseudomonadati</taxon>
        <taxon>Bacteroidota</taxon>
        <taxon>Flavobacteriia</taxon>
        <taxon>Flavobacteriales</taxon>
        <taxon>Flavobacteriaceae</taxon>
        <taxon>Altibacter/Constantimarinum group</taxon>
        <taxon>Constantimarinum</taxon>
    </lineage>
</organism>
<dbReference type="CDD" id="cd17574">
    <property type="entry name" value="REC_OmpR"/>
    <property type="match status" value="1"/>
</dbReference>
<evidence type="ECO:0000259" key="12">
    <source>
        <dbReference type="PROSITE" id="PS50110"/>
    </source>
</evidence>
<feature type="signal peptide" evidence="9">
    <location>
        <begin position="1"/>
        <end position="25"/>
    </location>
</feature>
<keyword evidence="8" id="KW-1133">Transmembrane helix</keyword>
<dbReference type="GO" id="GO:0003700">
    <property type="term" value="F:DNA-binding transcription factor activity"/>
    <property type="evidence" value="ECO:0007669"/>
    <property type="project" value="InterPro"/>
</dbReference>
<sequence length="981" mass="111193">MESMPKSISFLFFLCLLACIPSLIAQGTEKTSSDTPKIQDSLKVIELHNSFTAIVDERITQSQFYLDTLQDIFTQTGSTLSNYYYHQDLGYLQFIKHDLESSVVHYKTAREIAKSNGWQQLEIASMIWLANHLYFQNETDTARSYYTTILNESAKIHYVDGIATGFTGLSYLTQDEEEVLTYLIKVDSVYHHYDTISPILSNAYGNIGKIYLDTYHNRNEAWAYFNRSFEMARKLNYVAGLRYMDKLLGEMALTDGNYEKAYHHFNSSYDLALEYNDTIEIARGLLNLSAVDLETGDAATATIKLQKALPMFTRLKDTVSMFYTRLSFAKSELMQNRSSVAKKHLDSAYSYKFHNPPISIKIDLLEAETEYYKAVGDYKTALEKQQAYDSLISIRTDQRNSDAFLALEKRYDTKKKEQEIALLRSKNELVESQKKNQRNILTGLLILAFLAGIIFFILYRNRQITHHKLQQLDKAKSTFFANISHEFKTPLTLIKGPLEDQIHSEKITVDQRKMLQTAHKNTVRLENLVSQLLALSKLESGHFKLKVQPGNFPAFLAALTEAFDFSSKEKNITLTSSINQDDSVDWFDRDALEKVIFNLLGNAIKYTSEGGSIGVHGERTGTNYTFTVKNTGSYISATALNNLFERFYQTHPQNPGTGIGLALTKELLDLHHGSIKVQSYEEGITAFSVSIPVSKEEYSQQEQLEESLQLGDEVAIFPSEAQSSHTSLTNEDAPLILIADDHQELRDYIASVFESEFRIVTASNGEIAFKLAKEEVPDIIISDVMMPGINGYELTQLCKTDEVTSHIPIILLTAKTEDQDKLTGIESGADAYIPKPFNSRLLKARVSNLLESRRKLQQRFSREVILTPKEIAISSTDEQFLDRLQSVLEKHITDPSFSADLFCSVMAMSRMQLHRKLKALSGQSTSEFLRTQRLKLAASLLKQKKNTVADVAYACGFNDPSYFGKCFKQEFGCTPTEYISA</sequence>
<dbReference type="InterPro" id="IPR018062">
    <property type="entry name" value="HTH_AraC-typ_CS"/>
</dbReference>
<evidence type="ECO:0000256" key="3">
    <source>
        <dbReference type="ARBA" id="ARBA00022553"/>
    </source>
</evidence>
<evidence type="ECO:0000256" key="6">
    <source>
        <dbReference type="ARBA" id="ARBA00023163"/>
    </source>
</evidence>
<dbReference type="InterPro" id="IPR011990">
    <property type="entry name" value="TPR-like_helical_dom_sf"/>
</dbReference>
<dbReference type="InterPro" id="IPR020449">
    <property type="entry name" value="Tscrpt_reg_AraC-type_HTH"/>
</dbReference>
<dbReference type="InterPro" id="IPR036890">
    <property type="entry name" value="HATPase_C_sf"/>
</dbReference>
<dbReference type="PROSITE" id="PS50109">
    <property type="entry name" value="HIS_KIN"/>
    <property type="match status" value="1"/>
</dbReference>
<feature type="domain" description="HTH araC/xylS-type" evidence="10">
    <location>
        <begin position="882"/>
        <end position="981"/>
    </location>
</feature>
<dbReference type="InterPro" id="IPR003661">
    <property type="entry name" value="HisK_dim/P_dom"/>
</dbReference>
<dbReference type="SUPFAM" id="SSF52172">
    <property type="entry name" value="CheY-like"/>
    <property type="match status" value="1"/>
</dbReference>
<dbReference type="SMART" id="SM00387">
    <property type="entry name" value="HATPase_c"/>
    <property type="match status" value="1"/>
</dbReference>
<dbReference type="Gene3D" id="3.30.565.10">
    <property type="entry name" value="Histidine kinase-like ATPase, C-terminal domain"/>
    <property type="match status" value="1"/>
</dbReference>
<dbReference type="Gene3D" id="1.10.287.130">
    <property type="match status" value="1"/>
</dbReference>
<dbReference type="Gene3D" id="3.40.50.2300">
    <property type="match status" value="1"/>
</dbReference>
<dbReference type="InterPro" id="IPR005467">
    <property type="entry name" value="His_kinase_dom"/>
</dbReference>
<evidence type="ECO:0000313" key="13">
    <source>
        <dbReference type="EMBL" id="QNJ97970.1"/>
    </source>
</evidence>
<dbReference type="PROSITE" id="PS00041">
    <property type="entry name" value="HTH_ARAC_FAMILY_1"/>
    <property type="match status" value="1"/>
</dbReference>
<evidence type="ECO:0000256" key="2">
    <source>
        <dbReference type="ARBA" id="ARBA00012438"/>
    </source>
</evidence>
<dbReference type="SUPFAM" id="SSF47384">
    <property type="entry name" value="Homodimeric domain of signal transducing histidine kinase"/>
    <property type="match status" value="1"/>
</dbReference>
<feature type="domain" description="Response regulatory" evidence="12">
    <location>
        <begin position="735"/>
        <end position="850"/>
    </location>
</feature>
<dbReference type="PRINTS" id="PR00032">
    <property type="entry name" value="HTHARAC"/>
</dbReference>
<dbReference type="GO" id="GO:0000155">
    <property type="term" value="F:phosphorelay sensor kinase activity"/>
    <property type="evidence" value="ECO:0007669"/>
    <property type="project" value="InterPro"/>
</dbReference>
<keyword evidence="8" id="KW-0812">Transmembrane</keyword>
<accession>A0A7G8PUF4</accession>
<dbReference type="SUPFAM" id="SSF48452">
    <property type="entry name" value="TPR-like"/>
    <property type="match status" value="2"/>
</dbReference>
<evidence type="ECO:0000259" key="10">
    <source>
        <dbReference type="PROSITE" id="PS01124"/>
    </source>
</evidence>
<dbReference type="EMBL" id="CP052909">
    <property type="protein sequence ID" value="QNJ97970.1"/>
    <property type="molecule type" value="Genomic_DNA"/>
</dbReference>
<dbReference type="PANTHER" id="PTHR43547:SF2">
    <property type="entry name" value="HYBRID SIGNAL TRANSDUCTION HISTIDINE KINASE C"/>
    <property type="match status" value="1"/>
</dbReference>
<dbReference type="InterPro" id="IPR011006">
    <property type="entry name" value="CheY-like_superfamily"/>
</dbReference>
<evidence type="ECO:0000256" key="5">
    <source>
        <dbReference type="ARBA" id="ARBA00023125"/>
    </source>
</evidence>
<dbReference type="FunFam" id="1.10.287.130:FF:000045">
    <property type="entry name" value="Two-component system sensor histidine kinase/response regulator"/>
    <property type="match status" value="1"/>
</dbReference>
<dbReference type="SUPFAM" id="SSF55874">
    <property type="entry name" value="ATPase domain of HSP90 chaperone/DNA topoisomerase II/histidine kinase"/>
    <property type="match status" value="1"/>
</dbReference>
<dbReference type="Gene3D" id="1.10.10.60">
    <property type="entry name" value="Homeodomain-like"/>
    <property type="match status" value="1"/>
</dbReference>
<dbReference type="PROSITE" id="PS50110">
    <property type="entry name" value="RESPONSE_REGULATORY"/>
    <property type="match status" value="1"/>
</dbReference>
<dbReference type="Gene3D" id="1.25.40.10">
    <property type="entry name" value="Tetratricopeptide repeat domain"/>
    <property type="match status" value="1"/>
</dbReference>